<dbReference type="SMART" id="SM01017">
    <property type="entry name" value="Arrestin_C"/>
    <property type="match status" value="1"/>
</dbReference>
<gene>
    <name evidence="3" type="ORF">TRIADDRAFT_30365</name>
</gene>
<dbReference type="GeneID" id="6757350"/>
<evidence type="ECO:0000256" key="1">
    <source>
        <dbReference type="ARBA" id="ARBA00005298"/>
    </source>
</evidence>
<dbReference type="InterPro" id="IPR014756">
    <property type="entry name" value="Ig_E-set"/>
</dbReference>
<dbReference type="InterPro" id="IPR050357">
    <property type="entry name" value="Arrestin_domain-protein"/>
</dbReference>
<dbReference type="RefSeq" id="XP_002116058.1">
    <property type="nucleotide sequence ID" value="XM_002116022.1"/>
</dbReference>
<evidence type="ECO:0000313" key="4">
    <source>
        <dbReference type="Proteomes" id="UP000009022"/>
    </source>
</evidence>
<dbReference type="AlphaFoldDB" id="B3S7B4"/>
<feature type="non-terminal residue" evidence="3">
    <location>
        <position position="1"/>
    </location>
</feature>
<evidence type="ECO:0000259" key="2">
    <source>
        <dbReference type="SMART" id="SM01017"/>
    </source>
</evidence>
<dbReference type="CTD" id="6757350"/>
<dbReference type="InterPro" id="IPR011022">
    <property type="entry name" value="Arrestin_C-like"/>
</dbReference>
<dbReference type="Gene3D" id="2.60.40.640">
    <property type="match status" value="2"/>
</dbReference>
<name>B3S7B4_TRIAD</name>
<evidence type="ECO:0000313" key="3">
    <source>
        <dbReference type="EMBL" id="EDV21458.1"/>
    </source>
</evidence>
<dbReference type="InterPro" id="IPR011021">
    <property type="entry name" value="Arrestin-like_N"/>
</dbReference>
<dbReference type="OrthoDB" id="2333384at2759"/>
<comment type="similarity">
    <text evidence="1">Belongs to the arrestin family.</text>
</comment>
<sequence>LTALSLRRHRFPFSFMITGDQLPSSFENNHCYIRYSLQACIEKLNEIDHSASRVFTLLENSDVNRSEYKMPPPIFEKETYFRCYNCRSGPLRLFANIDHSGYVPGDTLNLDVTIENSTDATVDRMNASLMQCITIKAQNGYQNERRTCVSVQDEESVRPGDVKRWANKSIIIPNLTPTIRSSGVIKLDYLLEVGIYFWAF</sequence>
<dbReference type="OMA" id="NERRTCV"/>
<dbReference type="EMBL" id="DS985253">
    <property type="protein sequence ID" value="EDV21458.1"/>
    <property type="molecule type" value="Genomic_DNA"/>
</dbReference>
<protein>
    <recommendedName>
        <fullName evidence="2">Arrestin C-terminal-like domain-containing protein</fullName>
    </recommendedName>
</protein>
<dbReference type="Proteomes" id="UP000009022">
    <property type="component" value="Unassembled WGS sequence"/>
</dbReference>
<reference evidence="3 4" key="1">
    <citation type="journal article" date="2008" name="Nature">
        <title>The Trichoplax genome and the nature of placozoans.</title>
        <authorList>
            <person name="Srivastava M."/>
            <person name="Begovic E."/>
            <person name="Chapman J."/>
            <person name="Putnam N.H."/>
            <person name="Hellsten U."/>
            <person name="Kawashima T."/>
            <person name="Kuo A."/>
            <person name="Mitros T."/>
            <person name="Salamov A."/>
            <person name="Carpenter M.L."/>
            <person name="Signorovitch A.Y."/>
            <person name="Moreno M.A."/>
            <person name="Kamm K."/>
            <person name="Grimwood J."/>
            <person name="Schmutz J."/>
            <person name="Shapiro H."/>
            <person name="Grigoriev I.V."/>
            <person name="Buss L.W."/>
            <person name="Schierwater B."/>
            <person name="Dellaporta S.L."/>
            <person name="Rokhsar D.S."/>
        </authorList>
    </citation>
    <scope>NUCLEOTIDE SEQUENCE [LARGE SCALE GENOMIC DNA]</scope>
    <source>
        <strain evidence="3 4">Grell-BS-1999</strain>
    </source>
</reference>
<organism evidence="3 4">
    <name type="scientific">Trichoplax adhaerens</name>
    <name type="common">Trichoplax reptans</name>
    <dbReference type="NCBI Taxonomy" id="10228"/>
    <lineage>
        <taxon>Eukaryota</taxon>
        <taxon>Metazoa</taxon>
        <taxon>Placozoa</taxon>
        <taxon>Uniplacotomia</taxon>
        <taxon>Trichoplacea</taxon>
        <taxon>Trichoplacidae</taxon>
        <taxon>Trichoplax</taxon>
    </lineage>
</organism>
<proteinExistence type="inferred from homology"/>
<dbReference type="Pfam" id="PF02752">
    <property type="entry name" value="Arrestin_C"/>
    <property type="match status" value="1"/>
</dbReference>
<dbReference type="InParanoid" id="B3S7B4"/>
<dbReference type="PhylomeDB" id="B3S7B4"/>
<dbReference type="SUPFAM" id="SSF81296">
    <property type="entry name" value="E set domains"/>
    <property type="match status" value="2"/>
</dbReference>
<dbReference type="KEGG" id="tad:TRIADDRAFT_30365"/>
<accession>B3S7B4</accession>
<dbReference type="eggNOG" id="KOG3780">
    <property type="taxonomic scope" value="Eukaryota"/>
</dbReference>
<dbReference type="GO" id="GO:0015031">
    <property type="term" value="P:protein transport"/>
    <property type="evidence" value="ECO:0000318"/>
    <property type="project" value="GO_Central"/>
</dbReference>
<feature type="domain" description="Arrestin C-terminal-like" evidence="2">
    <location>
        <begin position="87"/>
        <end position="197"/>
    </location>
</feature>
<dbReference type="Pfam" id="PF00339">
    <property type="entry name" value="Arrestin_N"/>
    <property type="match status" value="1"/>
</dbReference>
<dbReference type="PANTHER" id="PTHR11188">
    <property type="entry name" value="ARRESTIN DOMAIN CONTAINING PROTEIN"/>
    <property type="match status" value="1"/>
</dbReference>
<dbReference type="PANTHER" id="PTHR11188:SF17">
    <property type="entry name" value="FI21816P1"/>
    <property type="match status" value="1"/>
</dbReference>
<dbReference type="InterPro" id="IPR014752">
    <property type="entry name" value="Arrestin-like_C"/>
</dbReference>
<keyword evidence="4" id="KW-1185">Reference proteome</keyword>
<dbReference type="HOGENOM" id="CLU_039221_4_2_1"/>
<dbReference type="GO" id="GO:0005737">
    <property type="term" value="C:cytoplasm"/>
    <property type="evidence" value="ECO:0000318"/>
    <property type="project" value="GO_Central"/>
</dbReference>